<reference evidence="19" key="1">
    <citation type="submission" date="2025-08" db="UniProtKB">
        <authorList>
            <consortium name="Ensembl"/>
        </authorList>
    </citation>
    <scope>IDENTIFICATION</scope>
</reference>
<dbReference type="PROSITE" id="PS00152">
    <property type="entry name" value="ATPASE_ALPHA_BETA"/>
    <property type="match status" value="1"/>
</dbReference>
<evidence type="ECO:0000259" key="18">
    <source>
        <dbReference type="Pfam" id="PF22919"/>
    </source>
</evidence>
<dbReference type="Pfam" id="PF02874">
    <property type="entry name" value="ATP-synt_ab_N"/>
    <property type="match status" value="1"/>
</dbReference>
<dbReference type="CTD" id="526"/>
<dbReference type="GO" id="GO:0097401">
    <property type="term" value="P:synaptic vesicle lumen acidification"/>
    <property type="evidence" value="ECO:0007669"/>
    <property type="project" value="Ensembl"/>
</dbReference>
<comment type="subunit">
    <text evidence="14">V-ATPase is a heteromultimeric enzyme made up of two complexes: the ATP-hydrolytic V1 complex and the proton translocation V0 complex. The V1 complex consists of three catalytic AB heterodimers that form a heterohexamer, three peripheral stalks each consisting of EG heterodimers, one central rotor including subunits D and F, and the regulatory subunits C and H. The proton translocation complex V0 consists of the proton transport subunit a, a ring of proteolipid subunits c9c'', rotary subunit d, subunits e and f, and the accessory subunits ATP6AP1/Ac45 and ATP6AP2/PRR.</text>
</comment>
<dbReference type="GO" id="GO:0005829">
    <property type="term" value="C:cytosol"/>
    <property type="evidence" value="ECO:0007669"/>
    <property type="project" value="Ensembl"/>
</dbReference>
<feature type="domain" description="ATPase F1/V1/A1 complex alpha/beta subunit nucleotide-binding" evidence="16">
    <location>
        <begin position="173"/>
        <end position="399"/>
    </location>
</feature>
<evidence type="ECO:0000313" key="19">
    <source>
        <dbReference type="Ensembl" id="ENSPTIP00000020039.1"/>
    </source>
</evidence>
<evidence type="ECO:0000313" key="20">
    <source>
        <dbReference type="Proteomes" id="UP000675900"/>
    </source>
</evidence>
<dbReference type="NCBIfam" id="NF003235">
    <property type="entry name" value="PRK04196.1"/>
    <property type="match status" value="1"/>
</dbReference>
<dbReference type="GO" id="GO:0007035">
    <property type="term" value="P:vacuolar acidification"/>
    <property type="evidence" value="ECO:0007669"/>
    <property type="project" value="TreeGrafter"/>
</dbReference>
<evidence type="ECO:0000256" key="3">
    <source>
        <dbReference type="ARBA" id="ARBA00008936"/>
    </source>
</evidence>
<dbReference type="GO" id="GO:0005524">
    <property type="term" value="F:ATP binding"/>
    <property type="evidence" value="ECO:0007669"/>
    <property type="project" value="UniProtKB-KW"/>
</dbReference>
<dbReference type="InterPro" id="IPR055190">
    <property type="entry name" value="ATP-synt_VA_C"/>
</dbReference>
<evidence type="ECO:0000256" key="13">
    <source>
        <dbReference type="ARBA" id="ARBA00045731"/>
    </source>
</evidence>
<dbReference type="InterPro" id="IPR022879">
    <property type="entry name" value="V-ATPase_su_B/beta"/>
</dbReference>
<evidence type="ECO:0000256" key="15">
    <source>
        <dbReference type="RuleBase" id="RU366021"/>
    </source>
</evidence>
<dbReference type="Proteomes" id="UP000675900">
    <property type="component" value="Unassembled WGS sequence"/>
</dbReference>
<dbReference type="Gene3D" id="3.40.50.12240">
    <property type="match status" value="1"/>
</dbReference>
<feature type="domain" description="ATPase F1/V1/A1 complex alpha/beta subunit N-terminal" evidence="17">
    <location>
        <begin position="50"/>
        <end position="116"/>
    </location>
</feature>
<dbReference type="GO" id="GO:0046034">
    <property type="term" value="P:ATP metabolic process"/>
    <property type="evidence" value="ECO:0007669"/>
    <property type="project" value="InterPro"/>
</dbReference>
<dbReference type="InterPro" id="IPR020003">
    <property type="entry name" value="ATPase_a/bsu_AS"/>
</dbReference>
<dbReference type="InterPro" id="IPR005723">
    <property type="entry name" value="ATPase_V1-cplx_bsu"/>
</dbReference>
<dbReference type="GO" id="GO:0016324">
    <property type="term" value="C:apical plasma membrane"/>
    <property type="evidence" value="ECO:0007669"/>
    <property type="project" value="UniProtKB-SubCell"/>
</dbReference>
<keyword evidence="7" id="KW-0067">ATP-binding</keyword>
<keyword evidence="5" id="KW-0547">Nucleotide-binding</keyword>
<evidence type="ECO:0000256" key="1">
    <source>
        <dbReference type="ARBA" id="ARBA00004221"/>
    </source>
</evidence>
<dbReference type="Pfam" id="PF22919">
    <property type="entry name" value="ATP-synt_VA_C"/>
    <property type="match status" value="1"/>
</dbReference>
<dbReference type="PANTHER" id="PTHR43389">
    <property type="entry name" value="V-TYPE PROTON ATPASE SUBUNIT B"/>
    <property type="match status" value="1"/>
</dbReference>
<dbReference type="InterPro" id="IPR000194">
    <property type="entry name" value="ATPase_F1/V1/A1_a/bsu_nucl-bd"/>
</dbReference>
<dbReference type="PANTHER" id="PTHR43389:SF5">
    <property type="entry name" value="V-TYPE PROTON ATPASE SUBUNIT B, BRAIN ISOFORM"/>
    <property type="match status" value="1"/>
</dbReference>
<evidence type="ECO:0000256" key="5">
    <source>
        <dbReference type="ARBA" id="ARBA00022741"/>
    </source>
</evidence>
<proteinExistence type="inferred from homology"/>
<dbReference type="GO" id="GO:0005902">
    <property type="term" value="C:microvillus"/>
    <property type="evidence" value="ECO:0007669"/>
    <property type="project" value="Ensembl"/>
</dbReference>
<dbReference type="InterPro" id="IPR027417">
    <property type="entry name" value="P-loop_NTPase"/>
</dbReference>
<dbReference type="InterPro" id="IPR004100">
    <property type="entry name" value="ATPase_F1/V1/A1_a/bsu_N"/>
</dbReference>
<feature type="domain" description="ATP synthase A/B type C-terminal" evidence="18">
    <location>
        <begin position="405"/>
        <end position="504"/>
    </location>
</feature>
<reference evidence="19" key="2">
    <citation type="submission" date="2025-09" db="UniProtKB">
        <authorList>
            <consortium name="Ensembl"/>
        </authorList>
    </citation>
    <scope>IDENTIFICATION</scope>
</reference>
<dbReference type="CDD" id="cd18112">
    <property type="entry name" value="ATP-synt_V_A-type_beta_C"/>
    <property type="match status" value="1"/>
</dbReference>
<dbReference type="SUPFAM" id="SSF52540">
    <property type="entry name" value="P-loop containing nucleoside triphosphate hydrolases"/>
    <property type="match status" value="1"/>
</dbReference>
<keyword evidence="6 15" id="KW-0375">Hydrogen ion transport</keyword>
<dbReference type="Pfam" id="PF00006">
    <property type="entry name" value="ATP-synt_ab"/>
    <property type="match status" value="1"/>
</dbReference>
<keyword evidence="9 15" id="KW-0406">Ion transport</keyword>
<protein>
    <recommendedName>
        <fullName evidence="15">Vacuolar proton pump subunit B</fullName>
        <shortName evidence="15">V-ATPase subunit B</shortName>
    </recommendedName>
    <alternativeName>
        <fullName evidence="15">Vacuolar proton pump subunit B</fullName>
    </alternativeName>
</protein>
<dbReference type="GeneTree" id="ENSGT00940000155068"/>
<dbReference type="GO" id="GO:0042470">
    <property type="term" value="C:melanosome"/>
    <property type="evidence" value="ECO:0007669"/>
    <property type="project" value="UniProtKB-SubCell"/>
</dbReference>
<dbReference type="NCBIfam" id="TIGR01040">
    <property type="entry name" value="V-ATPase_V1_B"/>
    <property type="match status" value="1"/>
</dbReference>
<dbReference type="FunFam" id="3.40.50.12240:FF:000001">
    <property type="entry name" value="V-type proton ATPase subunit B, brain"/>
    <property type="match status" value="1"/>
</dbReference>
<evidence type="ECO:0000256" key="12">
    <source>
        <dbReference type="ARBA" id="ARBA00037827"/>
    </source>
</evidence>
<dbReference type="GO" id="GO:0030665">
    <property type="term" value="C:clathrin-coated vesicle membrane"/>
    <property type="evidence" value="ECO:0007669"/>
    <property type="project" value="UniProtKB-SubCell"/>
</dbReference>
<evidence type="ECO:0000256" key="14">
    <source>
        <dbReference type="ARBA" id="ARBA00046696"/>
    </source>
</evidence>
<dbReference type="Ensembl" id="ENSPTIT00000024372.1">
    <property type="protein sequence ID" value="ENSPTIP00000020039.1"/>
    <property type="gene ID" value="ENSPTIG00000017651.1"/>
</dbReference>
<evidence type="ECO:0000256" key="7">
    <source>
        <dbReference type="ARBA" id="ARBA00022840"/>
    </source>
</evidence>
<dbReference type="GO" id="GO:0000221">
    <property type="term" value="C:vacuolar proton-transporting V-type ATPase, V1 domain"/>
    <property type="evidence" value="ECO:0007669"/>
    <property type="project" value="Ensembl"/>
</dbReference>
<evidence type="ECO:0000256" key="11">
    <source>
        <dbReference type="ARBA" id="ARBA00029434"/>
    </source>
</evidence>
<evidence type="ECO:0000256" key="4">
    <source>
        <dbReference type="ARBA" id="ARBA00022448"/>
    </source>
</evidence>
<keyword evidence="8" id="KW-0770">Synapse</keyword>
<dbReference type="GO" id="GO:0046961">
    <property type="term" value="F:proton-transporting ATPase activity, rotational mechanism"/>
    <property type="evidence" value="ECO:0007669"/>
    <property type="project" value="InterPro"/>
</dbReference>
<organism evidence="19 20">
    <name type="scientific">Panthera tigris altaica</name>
    <name type="common">Siberian tiger</name>
    <dbReference type="NCBI Taxonomy" id="74533"/>
    <lineage>
        <taxon>Eukaryota</taxon>
        <taxon>Metazoa</taxon>
        <taxon>Chordata</taxon>
        <taxon>Craniata</taxon>
        <taxon>Vertebrata</taxon>
        <taxon>Euteleostomi</taxon>
        <taxon>Mammalia</taxon>
        <taxon>Eutheria</taxon>
        <taxon>Laurasiatheria</taxon>
        <taxon>Carnivora</taxon>
        <taxon>Feliformia</taxon>
        <taxon>Felidae</taxon>
        <taxon>Pantherinae</taxon>
        <taxon>Panthera</taxon>
    </lineage>
</organism>
<dbReference type="KEGG" id="ptg:102968426"/>
<dbReference type="CDD" id="cd01135">
    <property type="entry name" value="V_A-ATPase_B"/>
    <property type="match status" value="1"/>
</dbReference>
<keyword evidence="20" id="KW-1185">Reference proteome</keyword>
<evidence type="ECO:0000256" key="9">
    <source>
        <dbReference type="ARBA" id="ARBA00023065"/>
    </source>
</evidence>
<evidence type="ECO:0000256" key="8">
    <source>
        <dbReference type="ARBA" id="ARBA00023018"/>
    </source>
</evidence>
<dbReference type="GeneID" id="102968426"/>
<dbReference type="HAMAP" id="MF_00310">
    <property type="entry name" value="ATP_synth_B_arch"/>
    <property type="match status" value="1"/>
</dbReference>
<dbReference type="GO" id="GO:0030672">
    <property type="term" value="C:synaptic vesicle membrane"/>
    <property type="evidence" value="ECO:0007669"/>
    <property type="project" value="UniProtKB-SubCell"/>
</dbReference>
<dbReference type="AlphaFoldDB" id="A0A8C9MBF1"/>
<evidence type="ECO:0000259" key="16">
    <source>
        <dbReference type="Pfam" id="PF00006"/>
    </source>
</evidence>
<comment type="subcellular location">
    <subcellularLocation>
        <location evidence="1">Apical cell membrane</location>
    </subcellularLocation>
    <subcellularLocation>
        <location evidence="11">Cytoplasmic vesicle</location>
        <location evidence="11">Clathrin-coated vesicle membrane</location>
        <topology evidence="11">Peripheral membrane protein</topology>
    </subcellularLocation>
    <subcellularLocation>
        <location evidence="12">Cytoplasmic vesicle</location>
        <location evidence="12">Secretory vesicle</location>
        <location evidence="12">Synaptic vesicle membrane</location>
        <topology evidence="12">Peripheral membrane protein</topology>
    </subcellularLocation>
    <subcellularLocation>
        <location evidence="2">Melanosome</location>
    </subcellularLocation>
</comment>
<evidence type="ECO:0000256" key="6">
    <source>
        <dbReference type="ARBA" id="ARBA00022781"/>
    </source>
</evidence>
<name>A0A8C9MBF1_PANTA</name>
<comment type="function">
    <text evidence="13">Non-catalytic subunit of the V1 complex of vacuolar(H+)-ATPase (V-ATPase), a multisubunit enzyme composed of a peripheral complex (V1) that hydrolyzes ATP and a membrane integral complex (V0) that translocates protons. V-ATPase is responsible for acidifying and maintaining the pH of intracellular compartments and in some cell types, is targeted to the plasma membrane, where it is responsible for acidifying the extracellular environment. In renal intercalated cells, can partially compensate the lack of ATP6V1B1 and mediate secretion of protons (H+) into the urine under base-line conditions but not in conditions of acid load.</text>
</comment>
<sequence length="511" mass="56708">MALRAMRGVVNGAAPELPMPTSRPVVGSREQALAVSRNYLSQPRLTYKTVSGVNGPLVILDHVKFPRYAEIVHLTLPDGTKRSGQVLEVSGSKAVVQVFEGTSGIDAKKTSCEFTGDILRTPVSEDMLGRVFNGSGKPIDRGPVVLAEDFLDIMGQPINPQCRIYPEEMIQTGISAIDGMNSIARGQKIPIFSAAGLPHNEIAAQICRQAGLVKKSKDVVDYSEENFAIVFAAMGVNMETARFFKSDFEENGSMDNVCLFLNLANDPTIERIITPRLALTTAEFLAYQCEKHVLVILTDMSSYAEALREVSAAREEVPGRRGFPGYMYTDLATIYERAGRVEGRNGSITQIPILTMPNDDITHPIPDLTGYITEGQIYVDRQLHNRQIYPPINVLPSLSRLMKSAIGEGMTRKDHADVSNQLYACYAIGKDVQAMKAVVGEEALTSDDLLYLEFLQKFERNFIAQGPYENRTVYETLDIGWQLLRIFPKEMLKRIPQSTLSEFYPRDSAKH</sequence>
<comment type="similarity">
    <text evidence="3 15">Belongs to the ATPase alpha/beta chains family.</text>
</comment>
<keyword evidence="4 15" id="KW-0813">Transport</keyword>
<gene>
    <name evidence="19" type="primary">ATP6V1B2</name>
</gene>
<dbReference type="PIRSF" id="PIRSF039114">
    <property type="entry name" value="V-ATPsynth_beta/V-ATPase_B"/>
    <property type="match status" value="1"/>
</dbReference>
<evidence type="ECO:0000259" key="17">
    <source>
        <dbReference type="Pfam" id="PF02874"/>
    </source>
</evidence>
<evidence type="ECO:0000256" key="2">
    <source>
        <dbReference type="ARBA" id="ARBA00004223"/>
    </source>
</evidence>
<keyword evidence="10" id="KW-0968">Cytoplasmic vesicle</keyword>
<accession>A0A8C9MBF1</accession>
<evidence type="ECO:0000256" key="10">
    <source>
        <dbReference type="ARBA" id="ARBA00023329"/>
    </source>
</evidence>
<dbReference type="GO" id="GO:0001726">
    <property type="term" value="C:ruffle"/>
    <property type="evidence" value="ECO:0007669"/>
    <property type="project" value="Ensembl"/>
</dbReference>
<dbReference type="CDD" id="cd18118">
    <property type="entry name" value="ATP-synt_V_A-type_beta_N"/>
    <property type="match status" value="1"/>
</dbReference>